<evidence type="ECO:0000313" key="2">
    <source>
        <dbReference type="Proteomes" id="UP000647587"/>
    </source>
</evidence>
<dbReference type="RefSeq" id="WP_189003557.1">
    <property type="nucleotide sequence ID" value="NZ_BMPP01000001.1"/>
</dbReference>
<name>A0ABQ2EJE4_9DEIO</name>
<organism evidence="1 2">
    <name type="scientific">Deinococcus malanensis</name>
    <dbReference type="NCBI Taxonomy" id="1706855"/>
    <lineage>
        <taxon>Bacteria</taxon>
        <taxon>Thermotogati</taxon>
        <taxon>Deinococcota</taxon>
        <taxon>Deinococci</taxon>
        <taxon>Deinococcales</taxon>
        <taxon>Deinococcaceae</taxon>
        <taxon>Deinococcus</taxon>
    </lineage>
</organism>
<proteinExistence type="predicted"/>
<dbReference type="Proteomes" id="UP000647587">
    <property type="component" value="Unassembled WGS sequence"/>
</dbReference>
<dbReference type="EMBL" id="BMPP01000001">
    <property type="protein sequence ID" value="GGK11725.1"/>
    <property type="molecule type" value="Genomic_DNA"/>
</dbReference>
<gene>
    <name evidence="1" type="ORF">GCM10008955_01200</name>
</gene>
<keyword evidence="2" id="KW-1185">Reference proteome</keyword>
<accession>A0ABQ2EJE4</accession>
<comment type="caution">
    <text evidence="1">The sequence shown here is derived from an EMBL/GenBank/DDBJ whole genome shotgun (WGS) entry which is preliminary data.</text>
</comment>
<evidence type="ECO:0000313" key="1">
    <source>
        <dbReference type="EMBL" id="GGK11725.1"/>
    </source>
</evidence>
<protein>
    <submittedName>
        <fullName evidence="1">Uncharacterized protein</fullName>
    </submittedName>
</protein>
<sequence>MNTAQALQALFPTLDPVRYIHEERPKPMPQDAFFVISNLSDGETGRFYPRADGHKAQQRELIVLVTLFGREGWKLADLKPWFVPLRSRLADLVTEHPGYPPLRGVNRGLVIPPTSDSDTRRPLASVRLICKYIQ</sequence>
<reference evidence="2" key="1">
    <citation type="journal article" date="2019" name="Int. J. Syst. Evol. Microbiol.">
        <title>The Global Catalogue of Microorganisms (GCM) 10K type strain sequencing project: providing services to taxonomists for standard genome sequencing and annotation.</title>
        <authorList>
            <consortium name="The Broad Institute Genomics Platform"/>
            <consortium name="The Broad Institute Genome Sequencing Center for Infectious Disease"/>
            <person name="Wu L."/>
            <person name="Ma J."/>
        </authorList>
    </citation>
    <scope>NUCLEOTIDE SEQUENCE [LARGE SCALE GENOMIC DNA]</scope>
    <source>
        <strain evidence="2">JCM 30331</strain>
    </source>
</reference>